<gene>
    <name evidence="2" type="ORF">M670_04445</name>
</gene>
<reference evidence="2 3" key="1">
    <citation type="submission" date="2014-04" db="EMBL/GenBank/DDBJ databases">
        <title>Draft genome sequence of Bacillus azotoformans MEV2011, a (co-) denitrifying strain unable to grow in the presence of oxygen.</title>
        <authorList>
            <person name="Nielsen M."/>
            <person name="Schreiber L."/>
            <person name="Finster K."/>
            <person name="Schramm A."/>
        </authorList>
    </citation>
    <scope>NUCLEOTIDE SEQUENCE [LARGE SCALE GENOMIC DNA]</scope>
    <source>
        <strain evidence="2 3">MEV2011</strain>
    </source>
</reference>
<sequence length="121" mass="13472">MKKSVKWLILGTLGILLIFMIIGIVSFYSASLNHSQSPIEMVAFNSLTDEERALIPVSPKDSIVKRVPINDHIEKSIDKSYRKDEVYSVTFNNTETNSSGNLVVFIDLDRQTVLGKGAANK</sequence>
<keyword evidence="1" id="KW-1133">Transmembrane helix</keyword>
<organism evidence="2 3">
    <name type="scientific">Schinkia azotoformans MEV2011</name>
    <dbReference type="NCBI Taxonomy" id="1348973"/>
    <lineage>
        <taxon>Bacteria</taxon>
        <taxon>Bacillati</taxon>
        <taxon>Bacillota</taxon>
        <taxon>Bacilli</taxon>
        <taxon>Bacillales</taxon>
        <taxon>Bacillaceae</taxon>
        <taxon>Calidifontibacillus/Schinkia group</taxon>
        <taxon>Schinkia</taxon>
    </lineage>
</organism>
<protein>
    <submittedName>
        <fullName evidence="2">Uncharacterized protein</fullName>
    </submittedName>
</protein>
<dbReference type="Proteomes" id="UP000027936">
    <property type="component" value="Unassembled WGS sequence"/>
</dbReference>
<dbReference type="OrthoDB" id="2970447at2"/>
<feature type="transmembrane region" description="Helical" evidence="1">
    <location>
        <begin position="7"/>
        <end position="28"/>
    </location>
</feature>
<comment type="caution">
    <text evidence="2">The sequence shown here is derived from an EMBL/GenBank/DDBJ whole genome shotgun (WGS) entry which is preliminary data.</text>
</comment>
<accession>A0A072NHH5</accession>
<evidence type="ECO:0000256" key="1">
    <source>
        <dbReference type="SAM" id="Phobius"/>
    </source>
</evidence>
<dbReference type="PATRIC" id="fig|1348973.3.peg.4319"/>
<evidence type="ECO:0000313" key="3">
    <source>
        <dbReference type="Proteomes" id="UP000027936"/>
    </source>
</evidence>
<dbReference type="EMBL" id="JJRY01000028">
    <property type="protein sequence ID" value="KEF36373.1"/>
    <property type="molecule type" value="Genomic_DNA"/>
</dbReference>
<name>A0A072NHH5_SCHAZ</name>
<keyword evidence="1" id="KW-0472">Membrane</keyword>
<proteinExistence type="predicted"/>
<evidence type="ECO:0000313" key="2">
    <source>
        <dbReference type="EMBL" id="KEF36373.1"/>
    </source>
</evidence>
<dbReference type="RefSeq" id="WP_035198364.1">
    <property type="nucleotide sequence ID" value="NZ_JJRY01000028.1"/>
</dbReference>
<keyword evidence="1" id="KW-0812">Transmembrane</keyword>
<dbReference type="AlphaFoldDB" id="A0A072NHH5"/>